<dbReference type="Proteomes" id="UP001239213">
    <property type="component" value="Unassembled WGS sequence"/>
</dbReference>
<reference evidence="1" key="1">
    <citation type="submission" date="2016-11" db="EMBL/GenBank/DDBJ databases">
        <title>The genome sequence of Colletotrichum cuscutae.</title>
        <authorList>
            <person name="Baroncelli R."/>
        </authorList>
    </citation>
    <scope>NUCLEOTIDE SEQUENCE</scope>
    <source>
        <strain evidence="1">IMI 304802</strain>
    </source>
</reference>
<comment type="caution">
    <text evidence="1">The sequence shown here is derived from an EMBL/GenBank/DDBJ whole genome shotgun (WGS) entry which is preliminary data.</text>
</comment>
<sequence>MMSPRPSVMSYPPCFSAAPLSAHLLSPKELPLALEPLPLDASY</sequence>
<evidence type="ECO:0000313" key="1">
    <source>
        <dbReference type="EMBL" id="KAK1463796.1"/>
    </source>
</evidence>
<dbReference type="EMBL" id="MPDP01000266">
    <property type="protein sequence ID" value="KAK1463796.1"/>
    <property type="molecule type" value="Genomic_DNA"/>
</dbReference>
<evidence type="ECO:0000313" key="2">
    <source>
        <dbReference type="Proteomes" id="UP001239213"/>
    </source>
</evidence>
<protein>
    <submittedName>
        <fullName evidence="1">Uncharacterized protein</fullName>
    </submittedName>
</protein>
<accession>A0AAI9UXD2</accession>
<name>A0AAI9UXD2_9PEZI</name>
<proteinExistence type="predicted"/>
<gene>
    <name evidence="1" type="ORF">CCUS01_08210</name>
</gene>
<organism evidence="1 2">
    <name type="scientific">Colletotrichum cuscutae</name>
    <dbReference type="NCBI Taxonomy" id="1209917"/>
    <lineage>
        <taxon>Eukaryota</taxon>
        <taxon>Fungi</taxon>
        <taxon>Dikarya</taxon>
        <taxon>Ascomycota</taxon>
        <taxon>Pezizomycotina</taxon>
        <taxon>Sordariomycetes</taxon>
        <taxon>Hypocreomycetidae</taxon>
        <taxon>Glomerellales</taxon>
        <taxon>Glomerellaceae</taxon>
        <taxon>Colletotrichum</taxon>
        <taxon>Colletotrichum acutatum species complex</taxon>
    </lineage>
</organism>
<keyword evidence="2" id="KW-1185">Reference proteome</keyword>
<dbReference type="AlphaFoldDB" id="A0AAI9UXD2"/>